<dbReference type="SMART" id="SM00710">
    <property type="entry name" value="PbH1"/>
    <property type="match status" value="5"/>
</dbReference>
<organism evidence="2 3">
    <name type="scientific">Labedaea rhizosphaerae</name>
    <dbReference type="NCBI Taxonomy" id="598644"/>
    <lineage>
        <taxon>Bacteria</taxon>
        <taxon>Bacillati</taxon>
        <taxon>Actinomycetota</taxon>
        <taxon>Actinomycetes</taxon>
        <taxon>Pseudonocardiales</taxon>
        <taxon>Pseudonocardiaceae</taxon>
        <taxon>Labedaea</taxon>
    </lineage>
</organism>
<name>A0A4R6SDK1_LABRH</name>
<evidence type="ECO:0000313" key="2">
    <source>
        <dbReference type="EMBL" id="TDP98001.1"/>
    </source>
</evidence>
<comment type="caution">
    <text evidence="2">The sequence shown here is derived from an EMBL/GenBank/DDBJ whole genome shotgun (WGS) entry which is preliminary data.</text>
</comment>
<accession>A0A4R6SDK1</accession>
<evidence type="ECO:0000313" key="3">
    <source>
        <dbReference type="Proteomes" id="UP000295444"/>
    </source>
</evidence>
<dbReference type="InterPro" id="IPR011050">
    <property type="entry name" value="Pectin_lyase_fold/virulence"/>
</dbReference>
<proteinExistence type="predicted"/>
<keyword evidence="3" id="KW-1185">Reference proteome</keyword>
<dbReference type="InterPro" id="IPR039448">
    <property type="entry name" value="Beta_helix"/>
</dbReference>
<dbReference type="InterPro" id="IPR006626">
    <property type="entry name" value="PbH1"/>
</dbReference>
<dbReference type="Pfam" id="PF13229">
    <property type="entry name" value="Beta_helix"/>
    <property type="match status" value="1"/>
</dbReference>
<dbReference type="GO" id="GO:0016829">
    <property type="term" value="F:lyase activity"/>
    <property type="evidence" value="ECO:0007669"/>
    <property type="project" value="UniProtKB-KW"/>
</dbReference>
<dbReference type="SUPFAM" id="SSF51126">
    <property type="entry name" value="Pectin lyase-like"/>
    <property type="match status" value="1"/>
</dbReference>
<protein>
    <submittedName>
        <fullName evidence="2">Parallel beta helix pectate lyase-like protein</fullName>
    </submittedName>
</protein>
<dbReference type="EMBL" id="SNXZ01000003">
    <property type="protein sequence ID" value="TDP98001.1"/>
    <property type="molecule type" value="Genomic_DNA"/>
</dbReference>
<dbReference type="InterPro" id="IPR012334">
    <property type="entry name" value="Pectin_lyas_fold"/>
</dbReference>
<reference evidence="2 3" key="1">
    <citation type="submission" date="2019-03" db="EMBL/GenBank/DDBJ databases">
        <title>Genomic Encyclopedia of Type Strains, Phase IV (KMG-IV): sequencing the most valuable type-strain genomes for metagenomic binning, comparative biology and taxonomic classification.</title>
        <authorList>
            <person name="Goeker M."/>
        </authorList>
    </citation>
    <scope>NUCLEOTIDE SEQUENCE [LARGE SCALE GENOMIC DNA]</scope>
    <source>
        <strain evidence="2 3">DSM 45361</strain>
    </source>
</reference>
<dbReference type="Gene3D" id="2.160.20.10">
    <property type="entry name" value="Single-stranded right-handed beta-helix, Pectin lyase-like"/>
    <property type="match status" value="1"/>
</dbReference>
<dbReference type="AlphaFoldDB" id="A0A4R6SDK1"/>
<feature type="domain" description="Right handed beta helix" evidence="1">
    <location>
        <begin position="59"/>
        <end position="227"/>
    </location>
</feature>
<sequence>MPINAAGELYAALRNKEPDLVVEAKAELELHRPIVLDYPVRVTGGRFKVQDGPAFVIAASGVTLDSCTIIGGRDENDSYSSAQKLIHATGTQERPLAGITVRGCRLWRSRADNVWLEWCVDSLVTNNVITEYLYSGVMGVSANRVVVSGNVIRDAPLSDGVVNTYGIAFTDLDNTEQARSRDCSAVGNQVSLIDWEGIDTHGGDGISVVANTVVGCPRGIALVTGNETRHAAPTRCVVSANTVNGAGSRRPVREAIFLGGIPNVPANATITGNHMTGHQSAFGGLSYIDRPKTFIGDNNFPLLDWSAITMDGDYTADPANPPQYRIDGNTIWLRGNVIPKADGRRTVIGHLRNGHAWPGALMWLGESHGLDPAAGRGVVGVLGADSDNPGRVQMFAVEGTDTSPYPLSGSYQAL</sequence>
<evidence type="ECO:0000259" key="1">
    <source>
        <dbReference type="Pfam" id="PF13229"/>
    </source>
</evidence>
<keyword evidence="2" id="KW-0456">Lyase</keyword>
<dbReference type="Proteomes" id="UP000295444">
    <property type="component" value="Unassembled WGS sequence"/>
</dbReference>
<gene>
    <name evidence="2" type="ORF">EV186_103981</name>
</gene>